<gene>
    <name evidence="4" type="ORF">H9853_10525</name>
</gene>
<name>A0A9D1WAQ1_9SPHI</name>
<evidence type="ECO:0000259" key="2">
    <source>
        <dbReference type="Pfam" id="PF03724"/>
    </source>
</evidence>
<evidence type="ECO:0000313" key="5">
    <source>
        <dbReference type="Proteomes" id="UP000824156"/>
    </source>
</evidence>
<reference evidence="4" key="1">
    <citation type="journal article" date="2021" name="PeerJ">
        <title>Extensive microbial diversity within the chicken gut microbiome revealed by metagenomics and culture.</title>
        <authorList>
            <person name="Gilroy R."/>
            <person name="Ravi A."/>
            <person name="Getino M."/>
            <person name="Pursley I."/>
            <person name="Horton D.L."/>
            <person name="Alikhan N.F."/>
            <person name="Baker D."/>
            <person name="Gharbi K."/>
            <person name="Hall N."/>
            <person name="Watson M."/>
            <person name="Adriaenssens E.M."/>
            <person name="Foster-Nyarko E."/>
            <person name="Jarju S."/>
            <person name="Secka A."/>
            <person name="Antonio M."/>
            <person name="Oren A."/>
            <person name="Chaudhuri R.R."/>
            <person name="La Ragione R."/>
            <person name="Hildebrand F."/>
            <person name="Pallen M.J."/>
        </authorList>
    </citation>
    <scope>NUCLEOTIDE SEQUENCE</scope>
    <source>
        <strain evidence="4">1719</strain>
    </source>
</reference>
<evidence type="ECO:0000313" key="4">
    <source>
        <dbReference type="EMBL" id="HIX55452.1"/>
    </source>
</evidence>
<dbReference type="InterPro" id="IPR053147">
    <property type="entry name" value="Hsp_HslJ-like"/>
</dbReference>
<dbReference type="Pfam" id="PF03724">
    <property type="entry name" value="META"/>
    <property type="match status" value="1"/>
</dbReference>
<evidence type="ECO:0000259" key="3">
    <source>
        <dbReference type="Pfam" id="PF14302"/>
    </source>
</evidence>
<dbReference type="AlphaFoldDB" id="A0A9D1WAQ1"/>
<comment type="caution">
    <text evidence="4">The sequence shown here is derived from an EMBL/GenBank/DDBJ whole genome shotgun (WGS) entry which is preliminary data.</text>
</comment>
<feature type="chain" id="PRO_5039503890" evidence="1">
    <location>
        <begin position="22"/>
        <end position="313"/>
    </location>
</feature>
<dbReference type="InterPro" id="IPR025485">
    <property type="entry name" value="DUF4377"/>
</dbReference>
<dbReference type="PANTHER" id="PTHR35535:SF1">
    <property type="entry name" value="HEAT SHOCK PROTEIN HSLJ"/>
    <property type="match status" value="1"/>
</dbReference>
<dbReference type="PANTHER" id="PTHR35535">
    <property type="entry name" value="HEAT SHOCK PROTEIN HSLJ"/>
    <property type="match status" value="1"/>
</dbReference>
<dbReference type="InterPro" id="IPR005184">
    <property type="entry name" value="DUF306_Meta_HslJ"/>
</dbReference>
<organism evidence="4 5">
    <name type="scientific">Candidatus Sphingobacterium stercoripullorum</name>
    <dbReference type="NCBI Taxonomy" id="2838759"/>
    <lineage>
        <taxon>Bacteria</taxon>
        <taxon>Pseudomonadati</taxon>
        <taxon>Bacteroidota</taxon>
        <taxon>Sphingobacteriia</taxon>
        <taxon>Sphingobacteriales</taxon>
        <taxon>Sphingobacteriaceae</taxon>
        <taxon>Sphingobacterium</taxon>
    </lineage>
</organism>
<evidence type="ECO:0000256" key="1">
    <source>
        <dbReference type="SAM" id="SignalP"/>
    </source>
</evidence>
<sequence>MKKITFLLASIFIFLSGVLSAQTNTFHMTIKEDRDGCKTANCLLVKFYNSTDWEKFYAPIEGFNYQPGTRYRVKLERTWIGENDGTAPNYRYKLLEIMDKNPASDNTNLSENIEMWVKEEKADCTGVAPMECLQVRYQKTGDWELFHSHIEGFDYEPGYQYRLLVSKTENPNPPQDASRYSYKLIQVKEKNRVSSPNAGSQAAFLEKYNWNLIQLNGSSDHLNGAHIIFDFSENRVAGSTGCNRFGGPFEITGDKISFGALFTTKMACLNDNKEREFLALLNTEDLRFDIAEQTLNFYSGDELIAIFGLQEKE</sequence>
<feature type="signal peptide" evidence="1">
    <location>
        <begin position="1"/>
        <end position="21"/>
    </location>
</feature>
<feature type="domain" description="DUF4377" evidence="3">
    <location>
        <begin position="33"/>
        <end position="100"/>
    </location>
</feature>
<feature type="domain" description="DUF306" evidence="2">
    <location>
        <begin position="205"/>
        <end position="298"/>
    </location>
</feature>
<dbReference type="InterPro" id="IPR038670">
    <property type="entry name" value="HslJ-like_sf"/>
</dbReference>
<feature type="domain" description="DUF4377" evidence="3">
    <location>
        <begin position="116"/>
        <end position="190"/>
    </location>
</feature>
<accession>A0A9D1WAQ1</accession>
<dbReference type="Gene3D" id="2.40.128.270">
    <property type="match status" value="1"/>
</dbReference>
<dbReference type="Pfam" id="PF14302">
    <property type="entry name" value="DUF4377"/>
    <property type="match status" value="2"/>
</dbReference>
<keyword evidence="1" id="KW-0732">Signal</keyword>
<dbReference type="EMBL" id="DXEZ01000296">
    <property type="protein sequence ID" value="HIX55452.1"/>
    <property type="molecule type" value="Genomic_DNA"/>
</dbReference>
<reference evidence="4" key="2">
    <citation type="submission" date="2021-04" db="EMBL/GenBank/DDBJ databases">
        <authorList>
            <person name="Gilroy R."/>
        </authorList>
    </citation>
    <scope>NUCLEOTIDE SEQUENCE</scope>
    <source>
        <strain evidence="4">1719</strain>
    </source>
</reference>
<dbReference type="Proteomes" id="UP000824156">
    <property type="component" value="Unassembled WGS sequence"/>
</dbReference>
<protein>
    <submittedName>
        <fullName evidence="4">DUF4377 domain-containing protein</fullName>
    </submittedName>
</protein>
<proteinExistence type="predicted"/>